<dbReference type="RefSeq" id="WP_046979590.1">
    <property type="nucleotide sequence ID" value="NZ_CP043476.1"/>
</dbReference>
<proteinExistence type="inferred from homology"/>
<keyword evidence="7" id="KW-0653">Protein transport</keyword>
<dbReference type="InterPro" id="IPR006260">
    <property type="entry name" value="TonB/TolA_C"/>
</dbReference>
<keyword evidence="8 11" id="KW-1133">Transmembrane helix</keyword>
<keyword evidence="3" id="KW-0813">Transport</keyword>
<feature type="region of interest" description="Disordered" evidence="10">
    <location>
        <begin position="56"/>
        <end position="154"/>
    </location>
</feature>
<dbReference type="OrthoDB" id="9792439at2"/>
<feature type="domain" description="TonB C-terminal" evidence="12">
    <location>
        <begin position="129"/>
        <end position="220"/>
    </location>
</feature>
<organism evidence="13 14">
    <name type="scientific">Xanthomonas hyacinthi</name>
    <dbReference type="NCBI Taxonomy" id="56455"/>
    <lineage>
        <taxon>Bacteria</taxon>
        <taxon>Pseudomonadati</taxon>
        <taxon>Pseudomonadota</taxon>
        <taxon>Gammaproteobacteria</taxon>
        <taxon>Lysobacterales</taxon>
        <taxon>Lysobacteraceae</taxon>
        <taxon>Xanthomonas</taxon>
    </lineage>
</organism>
<comment type="similarity">
    <text evidence="2">Belongs to the TonB family.</text>
</comment>
<dbReference type="PROSITE" id="PS52015">
    <property type="entry name" value="TONB_CTD"/>
    <property type="match status" value="1"/>
</dbReference>
<keyword evidence="14" id="KW-1185">Reference proteome</keyword>
<evidence type="ECO:0000256" key="3">
    <source>
        <dbReference type="ARBA" id="ARBA00022448"/>
    </source>
</evidence>
<feature type="transmembrane region" description="Helical" evidence="11">
    <location>
        <begin position="20"/>
        <end position="41"/>
    </location>
</feature>
<gene>
    <name evidence="13" type="ORF">XhyaCFBP1156_16540</name>
</gene>
<evidence type="ECO:0000256" key="11">
    <source>
        <dbReference type="SAM" id="Phobius"/>
    </source>
</evidence>
<sequence length="220" mass="22795">MSTPPPPSNTGIVLRLPRRLLAIAGIAFCAGLLLFLAVWLAGRKDNAFYKPQPAQVQQDAAEIKPLPEPLPAGSGASDMPQAKPPAAEDAPKLVETAPPAAPAAADAMAPAPDGTEGAAAATNATALAPGDRPVPLEGQPPPRYPPAALRRGDSGTVVVRVEVDASGTPGGVALVKRSGSRELDRVAMETVRRWRFRPAQQKGQAVAGSLEIPFDFKPTQ</sequence>
<evidence type="ECO:0000313" key="14">
    <source>
        <dbReference type="Proteomes" id="UP000238261"/>
    </source>
</evidence>
<dbReference type="Pfam" id="PF03544">
    <property type="entry name" value="TonB_C"/>
    <property type="match status" value="1"/>
</dbReference>
<keyword evidence="4" id="KW-1003">Cell membrane</keyword>
<reference evidence="14" key="1">
    <citation type="submission" date="2016-08" db="EMBL/GenBank/DDBJ databases">
        <authorList>
            <person name="Merda D."/>
            <person name="Briand M."/>
            <person name="Taghouti G."/>
            <person name="Carrere S."/>
            <person name="Gouzy J."/>
            <person name="Portier P."/>
            <person name="Jacques M.-A."/>
            <person name="Fischer-Le Saux M."/>
        </authorList>
    </citation>
    <scope>NUCLEOTIDE SEQUENCE [LARGE SCALE GENOMIC DNA]</scope>
    <source>
        <strain evidence="14">CFBP1156</strain>
    </source>
</reference>
<evidence type="ECO:0000256" key="9">
    <source>
        <dbReference type="ARBA" id="ARBA00023136"/>
    </source>
</evidence>
<keyword evidence="9 11" id="KW-0472">Membrane</keyword>
<dbReference type="Gene3D" id="3.30.1150.10">
    <property type="match status" value="1"/>
</dbReference>
<evidence type="ECO:0000256" key="10">
    <source>
        <dbReference type="SAM" id="MobiDB-lite"/>
    </source>
</evidence>
<dbReference type="SUPFAM" id="SSF74653">
    <property type="entry name" value="TolA/TonB C-terminal domain"/>
    <property type="match status" value="1"/>
</dbReference>
<dbReference type="GO" id="GO:0031992">
    <property type="term" value="F:energy transducer activity"/>
    <property type="evidence" value="ECO:0007669"/>
    <property type="project" value="TreeGrafter"/>
</dbReference>
<dbReference type="EMBL" id="MDEG01000019">
    <property type="protein sequence ID" value="PPU96023.1"/>
    <property type="molecule type" value="Genomic_DNA"/>
</dbReference>
<comment type="subcellular location">
    <subcellularLocation>
        <location evidence="1">Cell inner membrane</location>
        <topology evidence="1">Single-pass membrane protein</topology>
        <orientation evidence="1">Periplasmic side</orientation>
    </subcellularLocation>
</comment>
<evidence type="ECO:0000256" key="7">
    <source>
        <dbReference type="ARBA" id="ARBA00022927"/>
    </source>
</evidence>
<feature type="compositionally biased region" description="Low complexity" evidence="10">
    <location>
        <begin position="102"/>
        <end position="128"/>
    </location>
</feature>
<dbReference type="PANTHER" id="PTHR33446:SF2">
    <property type="entry name" value="PROTEIN TONB"/>
    <property type="match status" value="1"/>
</dbReference>
<comment type="caution">
    <text evidence="13">The sequence shown here is derived from an EMBL/GenBank/DDBJ whole genome shotgun (WGS) entry which is preliminary data.</text>
</comment>
<dbReference type="AlphaFoldDB" id="A0A2S7ESB3"/>
<dbReference type="InterPro" id="IPR037682">
    <property type="entry name" value="TonB_C"/>
</dbReference>
<evidence type="ECO:0000256" key="5">
    <source>
        <dbReference type="ARBA" id="ARBA00022519"/>
    </source>
</evidence>
<dbReference type="PANTHER" id="PTHR33446">
    <property type="entry name" value="PROTEIN TONB-RELATED"/>
    <property type="match status" value="1"/>
</dbReference>
<evidence type="ECO:0000256" key="1">
    <source>
        <dbReference type="ARBA" id="ARBA00004383"/>
    </source>
</evidence>
<protein>
    <submittedName>
        <fullName evidence="13">Energy transducer TonB</fullName>
    </submittedName>
</protein>
<dbReference type="Proteomes" id="UP000238261">
    <property type="component" value="Unassembled WGS sequence"/>
</dbReference>
<evidence type="ECO:0000256" key="8">
    <source>
        <dbReference type="ARBA" id="ARBA00022989"/>
    </source>
</evidence>
<evidence type="ECO:0000256" key="6">
    <source>
        <dbReference type="ARBA" id="ARBA00022692"/>
    </source>
</evidence>
<dbReference type="GO" id="GO:0015031">
    <property type="term" value="P:protein transport"/>
    <property type="evidence" value="ECO:0007669"/>
    <property type="project" value="UniProtKB-KW"/>
</dbReference>
<dbReference type="InterPro" id="IPR051045">
    <property type="entry name" value="TonB-dependent_transducer"/>
</dbReference>
<evidence type="ECO:0000313" key="13">
    <source>
        <dbReference type="EMBL" id="PPU96023.1"/>
    </source>
</evidence>
<accession>A0A2S7ESB3</accession>
<keyword evidence="5" id="KW-0997">Cell inner membrane</keyword>
<keyword evidence="6 11" id="KW-0812">Transmembrane</keyword>
<evidence type="ECO:0000256" key="2">
    <source>
        <dbReference type="ARBA" id="ARBA00006555"/>
    </source>
</evidence>
<dbReference type="GO" id="GO:0055085">
    <property type="term" value="P:transmembrane transport"/>
    <property type="evidence" value="ECO:0007669"/>
    <property type="project" value="InterPro"/>
</dbReference>
<dbReference type="NCBIfam" id="TIGR01352">
    <property type="entry name" value="tonB_Cterm"/>
    <property type="match status" value="1"/>
</dbReference>
<evidence type="ECO:0000256" key="4">
    <source>
        <dbReference type="ARBA" id="ARBA00022475"/>
    </source>
</evidence>
<evidence type="ECO:0000259" key="12">
    <source>
        <dbReference type="PROSITE" id="PS52015"/>
    </source>
</evidence>
<name>A0A2S7ESB3_9XANT</name>
<dbReference type="GO" id="GO:0098797">
    <property type="term" value="C:plasma membrane protein complex"/>
    <property type="evidence" value="ECO:0007669"/>
    <property type="project" value="TreeGrafter"/>
</dbReference>